<dbReference type="EMBL" id="FWFR01000010">
    <property type="protein sequence ID" value="SLN77770.1"/>
    <property type="molecule type" value="Genomic_DNA"/>
</dbReference>
<feature type="domain" description="DNA2/NAM7 helicase-like C-terminal" evidence="1">
    <location>
        <begin position="893"/>
        <end position="1065"/>
    </location>
</feature>
<dbReference type="InterPro" id="IPR041679">
    <property type="entry name" value="DNA2/NAM7-like_C"/>
</dbReference>
<sequence>MQRIDGRLLFSATDLMRFTGCLHATSLDLDHLDGVGPVPGEVSDDARLLQARGDAHEAAHLASLKAAGLGVVEVDRDGLSLVEGVERTRQALTAGPDIVFQGALAGGAWGGWSDFLEKVDRPSALGDYSYEVADTKLKRKPHPKHLLQLVLYSDLLAEMQGLMPEKAHVELGDGSRASFRLADYAAYARRARQRLESFAAERPATRPMRCADCALCRWAHHCESVWEVEDSLLNVANITRRQIARLEAAGITTLAALSRVEGRVPGMAQETFGRLVSQARLQEARKTGEPAHALRPRQPGKGFDLLPEPQPGDVFYDIEGDPHVEGGLEYLHGLWADGAFTPFWAHDHEAEAAALRDLLAWFRRRIEESPGARIYHYAPYEVTALKRLTAKYGIGEAFLDRLLRERRFVDLFAVVRGGILASERNYSIKSMEVFYGIERAGEVKTAGGSVVAYEAWRETGDEGILQEILDYNRIDCISTEKLRDWLVGVRLPGPWPEPAASRGDQEAVEDAEAEALRGRLRKAGLTPDRQALLFDLAQYHRREDKPVWWSIFDSLAQDTDELIDNTECLGGLEPVDDIRPVLRSFERTFRFPEQETKLRAGGNQNATVPVADGIVGATITALDPKDRLVTVKVGRGKSTVLENLTSLHPGPPLNTDGIRAAIGHAIADQCEAQHYRALDDLLSRRAPRFRSGHRADILEGREPVEGTIEAVFDMDETVLPIQGPPGSGKTYVSARAILALVRDGKRVGVSSTSHEAIRNVLMGVLEACGENDPAFGIAHRLSEDTYPENCRVERATRNDDDALAEARIVGGTVFFFSRAENQQAFDYLFVDEAGQVGLASTLALATAARNLVLVGDPRQLPQVVQGAHPHPANLSCHEWMLGEDRTFPRDRGIFLPITRRMHPDVCRFISRQVYEGRLENHLDTARQGVAGIAGLPAAGAHFVPVEHQGNAQMAPEEIGAIHATIEKLLAGRWTDRDGASRDLDATDIIVVAPYNVQVNALRAALPEAVRVGTVDKFQGQEAPVCLVSMTSSSADDMPRGLDFLLSLNRINVAISRAKGLALVFASPRLLEASCAKVEDMALVNALCALAEMSVVEAIGRK</sequence>
<evidence type="ECO:0000313" key="3">
    <source>
        <dbReference type="EMBL" id="SLN77770.1"/>
    </source>
</evidence>
<dbReference type="SUPFAM" id="SSF53098">
    <property type="entry name" value="Ribonuclease H-like"/>
    <property type="match status" value="1"/>
</dbReference>
<dbReference type="InterPro" id="IPR038720">
    <property type="entry name" value="YprB_RNase_H-like_dom"/>
</dbReference>
<dbReference type="InterPro" id="IPR019993">
    <property type="entry name" value="RecB_nuclease_TM0106_put"/>
</dbReference>
<keyword evidence="4" id="KW-1185">Reference proteome</keyword>
<dbReference type="PANTHER" id="PTHR10887:SF495">
    <property type="entry name" value="HELICASE SENATAXIN ISOFORM X1-RELATED"/>
    <property type="match status" value="1"/>
</dbReference>
<dbReference type="Pfam" id="PF13087">
    <property type="entry name" value="AAA_12"/>
    <property type="match status" value="1"/>
</dbReference>
<reference evidence="3 4" key="1">
    <citation type="submission" date="2017-03" db="EMBL/GenBank/DDBJ databases">
        <authorList>
            <person name="Afonso C.L."/>
            <person name="Miller P.J."/>
            <person name="Scott M.A."/>
            <person name="Spackman E."/>
            <person name="Goraichik I."/>
            <person name="Dimitrov K.M."/>
            <person name="Suarez D.L."/>
            <person name="Swayne D.E."/>
        </authorList>
    </citation>
    <scope>NUCLEOTIDE SEQUENCE [LARGE SCALE GENOMIC DNA]</scope>
    <source>
        <strain evidence="3 4">CECT 7691</strain>
    </source>
</reference>
<evidence type="ECO:0000313" key="4">
    <source>
        <dbReference type="Proteomes" id="UP000193200"/>
    </source>
</evidence>
<dbReference type="SUPFAM" id="SSF52540">
    <property type="entry name" value="P-loop containing nucleoside triphosphate hydrolases"/>
    <property type="match status" value="1"/>
</dbReference>
<dbReference type="NCBIfam" id="TIGR03491">
    <property type="entry name" value="TM0106 family RecB-like putative nuclease"/>
    <property type="match status" value="1"/>
</dbReference>
<dbReference type="Gene3D" id="3.40.50.300">
    <property type="entry name" value="P-loop containing nucleotide triphosphate hydrolases"/>
    <property type="match status" value="2"/>
</dbReference>
<keyword evidence="3" id="KW-0378">Hydrolase</keyword>
<gene>
    <name evidence="3" type="primary">recD</name>
    <name evidence="3" type="ORF">OCH7691_04536</name>
</gene>
<dbReference type="InterPro" id="IPR047187">
    <property type="entry name" value="SF1_C_Upf1"/>
</dbReference>
<dbReference type="Pfam" id="PF13482">
    <property type="entry name" value="RNase_H_2"/>
    <property type="match status" value="1"/>
</dbReference>
<proteinExistence type="predicted"/>
<dbReference type="EC" id="3.1.11.5" evidence="3"/>
<evidence type="ECO:0000259" key="1">
    <source>
        <dbReference type="Pfam" id="PF13087"/>
    </source>
</evidence>
<dbReference type="InParanoid" id="A0A1Y5TZZ9"/>
<dbReference type="OrthoDB" id="9757917at2"/>
<dbReference type="CDD" id="cd18808">
    <property type="entry name" value="SF1_C_Upf1"/>
    <property type="match status" value="1"/>
</dbReference>
<protein>
    <submittedName>
        <fullName evidence="3">RecBCD enzyme subunit RecD</fullName>
        <ecNumber evidence="3">3.1.11.5</ecNumber>
    </submittedName>
</protein>
<accession>A0A1Y5TZZ9</accession>
<dbReference type="InterPro" id="IPR045055">
    <property type="entry name" value="DNA2/NAM7-like"/>
</dbReference>
<dbReference type="RefSeq" id="WP_085885883.1">
    <property type="nucleotide sequence ID" value="NZ_FWFR01000010.1"/>
</dbReference>
<dbReference type="Proteomes" id="UP000193200">
    <property type="component" value="Unassembled WGS sequence"/>
</dbReference>
<dbReference type="CDD" id="cd17934">
    <property type="entry name" value="DEXXQc_Upf1-like"/>
    <property type="match status" value="1"/>
</dbReference>
<dbReference type="Pfam" id="PF13604">
    <property type="entry name" value="AAA_30"/>
    <property type="match status" value="1"/>
</dbReference>
<evidence type="ECO:0000259" key="2">
    <source>
        <dbReference type="Pfam" id="PF13482"/>
    </source>
</evidence>
<organism evidence="3 4">
    <name type="scientific">Oceanibacterium hippocampi</name>
    <dbReference type="NCBI Taxonomy" id="745714"/>
    <lineage>
        <taxon>Bacteria</taxon>
        <taxon>Pseudomonadati</taxon>
        <taxon>Pseudomonadota</taxon>
        <taxon>Alphaproteobacteria</taxon>
        <taxon>Sneathiellales</taxon>
        <taxon>Sneathiellaceae</taxon>
        <taxon>Oceanibacterium</taxon>
    </lineage>
</organism>
<dbReference type="InterPro" id="IPR027417">
    <property type="entry name" value="P-loop_NTPase"/>
</dbReference>
<feature type="domain" description="YprB ribonuclease H-like" evidence="2">
    <location>
        <begin position="314"/>
        <end position="487"/>
    </location>
</feature>
<dbReference type="InterPro" id="IPR012337">
    <property type="entry name" value="RNaseH-like_sf"/>
</dbReference>
<dbReference type="AlphaFoldDB" id="A0A1Y5TZZ9"/>
<name>A0A1Y5TZZ9_9PROT</name>
<dbReference type="PANTHER" id="PTHR10887">
    <property type="entry name" value="DNA2/NAM7 HELICASE FAMILY"/>
    <property type="match status" value="1"/>
</dbReference>
<dbReference type="GO" id="GO:0008854">
    <property type="term" value="F:exodeoxyribonuclease V activity"/>
    <property type="evidence" value="ECO:0007669"/>
    <property type="project" value="UniProtKB-EC"/>
</dbReference>